<feature type="domain" description="Phospholipid/glycerol acyltransferase" evidence="3">
    <location>
        <begin position="32"/>
        <end position="140"/>
    </location>
</feature>
<evidence type="ECO:0000256" key="2">
    <source>
        <dbReference type="ARBA" id="ARBA00023315"/>
    </source>
</evidence>
<gene>
    <name evidence="4" type="ORF">HMPREF0083_01289</name>
</gene>
<dbReference type="PANTHER" id="PTHR10434:SF11">
    <property type="entry name" value="1-ACYL-SN-GLYCEROL-3-PHOSPHATE ACYLTRANSFERASE"/>
    <property type="match status" value="1"/>
</dbReference>
<dbReference type="InterPro" id="IPR002123">
    <property type="entry name" value="Plipid/glycerol_acylTrfase"/>
</dbReference>
<dbReference type="STRING" id="649747.HMPREF0083_01289"/>
<dbReference type="PANTHER" id="PTHR10434">
    <property type="entry name" value="1-ACYL-SN-GLYCEROL-3-PHOSPHATE ACYLTRANSFERASE"/>
    <property type="match status" value="1"/>
</dbReference>
<sequence>MAIVDPLLRMVTNGLFKVSIKGLDTVDFSEPALLTPNHISLLDAAVLTMNLPDDICFVVNTEVAKQFASLLKLRRHITVDPMNPLSVRRMIRLVREGTSLVIFPEGRITRTGGLMKIYSGMGYIALKTGARIYPITIEGPERSKLSYLQDKMNTKMFPEIKVRIGESYQIDMNPESPSTYIQRRCITS</sequence>
<comment type="caution">
    <text evidence="4">The sequence shown here is derived from an EMBL/GenBank/DDBJ whole genome shotgun (WGS) entry which is preliminary data.</text>
</comment>
<dbReference type="eggNOG" id="COG0204">
    <property type="taxonomic scope" value="Bacteria"/>
</dbReference>
<dbReference type="CDD" id="cd07989">
    <property type="entry name" value="LPLAT_AGPAT-like"/>
    <property type="match status" value="1"/>
</dbReference>
<dbReference type="HOGENOM" id="CLU_1282804_0_0_9"/>
<protein>
    <submittedName>
        <fullName evidence="4">Acyltransferase</fullName>
    </submittedName>
</protein>
<dbReference type="SMART" id="SM00563">
    <property type="entry name" value="PlsC"/>
    <property type="match status" value="1"/>
</dbReference>
<evidence type="ECO:0000256" key="1">
    <source>
        <dbReference type="ARBA" id="ARBA00022679"/>
    </source>
</evidence>
<organism evidence="4 5">
    <name type="scientific">Aneurinibacillus aneurinilyticus ATCC 12856</name>
    <dbReference type="NCBI Taxonomy" id="649747"/>
    <lineage>
        <taxon>Bacteria</taxon>
        <taxon>Bacillati</taxon>
        <taxon>Bacillota</taxon>
        <taxon>Bacilli</taxon>
        <taxon>Bacillales</taxon>
        <taxon>Paenibacillaceae</taxon>
        <taxon>Aneurinibacillus group</taxon>
        <taxon>Aneurinibacillus</taxon>
    </lineage>
</organism>
<accession>U1YIG9</accession>
<dbReference type="Proteomes" id="UP000016511">
    <property type="component" value="Unassembled WGS sequence"/>
</dbReference>
<reference evidence="4 5" key="1">
    <citation type="submission" date="2013-08" db="EMBL/GenBank/DDBJ databases">
        <authorList>
            <person name="Weinstock G."/>
            <person name="Sodergren E."/>
            <person name="Wylie T."/>
            <person name="Fulton L."/>
            <person name="Fulton R."/>
            <person name="Fronick C."/>
            <person name="O'Laughlin M."/>
            <person name="Godfrey J."/>
            <person name="Miner T."/>
            <person name="Herter B."/>
            <person name="Appelbaum E."/>
            <person name="Cordes M."/>
            <person name="Lek S."/>
            <person name="Wollam A."/>
            <person name="Pepin K.H."/>
            <person name="Palsikar V.B."/>
            <person name="Mitreva M."/>
            <person name="Wilson R.K."/>
        </authorList>
    </citation>
    <scope>NUCLEOTIDE SEQUENCE [LARGE SCALE GENOMIC DNA]</scope>
    <source>
        <strain evidence="4 5">ATCC 12856</strain>
    </source>
</reference>
<name>U1YIG9_ANEAE</name>
<dbReference type="GO" id="GO:0003841">
    <property type="term" value="F:1-acylglycerol-3-phosphate O-acyltransferase activity"/>
    <property type="evidence" value="ECO:0007669"/>
    <property type="project" value="TreeGrafter"/>
</dbReference>
<evidence type="ECO:0000259" key="3">
    <source>
        <dbReference type="SMART" id="SM00563"/>
    </source>
</evidence>
<keyword evidence="1 4" id="KW-0808">Transferase</keyword>
<proteinExistence type="predicted"/>
<dbReference type="Pfam" id="PF01553">
    <property type="entry name" value="Acyltransferase"/>
    <property type="match status" value="1"/>
</dbReference>
<dbReference type="EMBL" id="AWSJ01000089">
    <property type="protein sequence ID" value="ERI10586.1"/>
    <property type="molecule type" value="Genomic_DNA"/>
</dbReference>
<evidence type="ECO:0000313" key="5">
    <source>
        <dbReference type="Proteomes" id="UP000016511"/>
    </source>
</evidence>
<dbReference type="AlphaFoldDB" id="U1YIG9"/>
<dbReference type="PATRIC" id="fig|649747.3.peg.1165"/>
<keyword evidence="2 4" id="KW-0012">Acyltransferase</keyword>
<evidence type="ECO:0000313" key="4">
    <source>
        <dbReference type="EMBL" id="ERI10586.1"/>
    </source>
</evidence>
<dbReference type="SUPFAM" id="SSF69593">
    <property type="entry name" value="Glycerol-3-phosphate (1)-acyltransferase"/>
    <property type="match status" value="1"/>
</dbReference>
<dbReference type="GO" id="GO:0006654">
    <property type="term" value="P:phosphatidic acid biosynthetic process"/>
    <property type="evidence" value="ECO:0007669"/>
    <property type="project" value="TreeGrafter"/>
</dbReference>
<keyword evidence="5" id="KW-1185">Reference proteome</keyword>